<evidence type="ECO:0000259" key="2">
    <source>
        <dbReference type="Pfam" id="PF24883"/>
    </source>
</evidence>
<dbReference type="AlphaFoldDB" id="A0A0D2IMD6"/>
<dbReference type="InterPro" id="IPR036770">
    <property type="entry name" value="Ankyrin_rpt-contain_sf"/>
</dbReference>
<dbReference type="OrthoDB" id="1658288at2759"/>
<dbReference type="VEuPathDB" id="FungiDB:Z520_06271"/>
<dbReference type="InterPro" id="IPR056884">
    <property type="entry name" value="NPHP3-like_N"/>
</dbReference>
<dbReference type="GeneID" id="27712017"/>
<dbReference type="SUPFAM" id="SSF52540">
    <property type="entry name" value="P-loop containing nucleoside triphosphate hydrolases"/>
    <property type="match status" value="1"/>
</dbReference>
<dbReference type="Pfam" id="PF24883">
    <property type="entry name" value="NPHP3_N"/>
    <property type="match status" value="1"/>
</dbReference>
<dbReference type="PANTHER" id="PTHR10039">
    <property type="entry name" value="AMELOGENIN"/>
    <property type="match status" value="1"/>
</dbReference>
<dbReference type="Gene3D" id="1.25.40.20">
    <property type="entry name" value="Ankyrin repeat-containing domain"/>
    <property type="match status" value="1"/>
</dbReference>
<sequence>MSNKTKTFRVRRVPAEITRQSLAQFLQGSVTDLGGEENIHVRSLAQSPDVWDSPRSQTATLEFSEIPKPLQEVNRTTWEFTTVGGDQSLIFDTHFLGFTPLNNVDDRHHAYDLIAVSGLASHPFGSWRQRKPPGQRQFMWLRDQLPYDFPTVRCMTYGYDTKLVGSDSFQSLDDLALFFTSHLSSIGRAQYSAKPLILLGHSLGGILVKRALSILAASPREDSQTMLSKTKLFMGFGVPNRGMQIDHLLAIAGPRPNRDLIKTLEQQRQNVPSWLSLVDEQFSAIALHNSIRIVSAYETEMTPLTEMQSNGDAQRTGASEILVQRESAMRYSSRDTEDSFPINRNHSDMVKFERDDHYYFVVRDFVRKAVSTADAGDDDLLYEPASRESTASLQRPRHHVKASVHLGDKARTEQQAMDGVVFPSLDDVVNFKVLLESLDFEESSFRFEAIERAHDSTFGWIFEKPELRFIPWILQGTGIYWIRGKPGAGKSTLMKYLHNTEQLKEAIRARGMQGRQIDLWFFFNERGTYLQKSLDGLLRAVLARLVSQDPAIAQLVLEAYQRKPREIRNRWNFEDLKDVFAAVLTQDHHHLELTIFLDALDEYYGFPEVISQWIFHIVSASRDPQSRTKVRFCFSSREWDSFVKAFGGEPGFVLHEHTYQDVEQYTTSRLSQLTSQMTSQHQIAADDRSTPNKQLLLADVARMIASRAEGVFLWVKLAIDEITSSPTISSQEELEMLISRLPADLEEFYMRIISRIPKYSRHRAFVLLEIVSRSSDLLSPQDLFYASACALGSTFQECEKHLCNAGYKSPRILCEPKKISNGLLNLCGGFLERVDVSVSHTVVQFIHRTVRDFVASPQFPQVILGDSYKLQLDNGYTFLLKYYCVVASLERWNYRGDTLFKLAHHDERSTGRAATTFLNSLPRSFFDRPEQRSDDDHDTSYFLFGVLGNLYFYIRECLRDIEAHRAERPLHKIALQISSEITRKGMATDYSKMAQIIVEHGFGVDDEYLGLTPFETIFASAGARARLLYLNACRSQEAVGFARVLIQHGGQDPNALLRVWSGGRTTEFRRALHVSCGPMAQMLLEIGADVNARDSTGRTPLDMYVLFWTDIWRDTEGFDDIVLLMLHGGRLSRRGKKGLPEFLKQIQPGDCSFPDALLTQPTIGKEKKTINVRSKIREFISRHRS</sequence>
<dbReference type="SUPFAM" id="SSF53474">
    <property type="entry name" value="alpha/beta-Hydrolases"/>
    <property type="match status" value="1"/>
</dbReference>
<organism evidence="3 4">
    <name type="scientific">Fonsecaea multimorphosa CBS 102226</name>
    <dbReference type="NCBI Taxonomy" id="1442371"/>
    <lineage>
        <taxon>Eukaryota</taxon>
        <taxon>Fungi</taxon>
        <taxon>Dikarya</taxon>
        <taxon>Ascomycota</taxon>
        <taxon>Pezizomycotina</taxon>
        <taxon>Eurotiomycetes</taxon>
        <taxon>Chaetothyriomycetidae</taxon>
        <taxon>Chaetothyriales</taxon>
        <taxon>Herpotrichiellaceae</taxon>
        <taxon>Fonsecaea</taxon>
    </lineage>
</organism>
<dbReference type="InterPro" id="IPR027417">
    <property type="entry name" value="P-loop_NTPase"/>
</dbReference>
<evidence type="ECO:0000313" key="4">
    <source>
        <dbReference type="Proteomes" id="UP000053411"/>
    </source>
</evidence>
<accession>A0A0D2IMD6</accession>
<dbReference type="SUPFAM" id="SSF48403">
    <property type="entry name" value="Ankyrin repeat"/>
    <property type="match status" value="1"/>
</dbReference>
<dbReference type="RefSeq" id="XP_016632314.1">
    <property type="nucleotide sequence ID" value="XM_016776772.1"/>
</dbReference>
<dbReference type="InterPro" id="IPR029058">
    <property type="entry name" value="AB_hydrolase_fold"/>
</dbReference>
<dbReference type="Proteomes" id="UP000053411">
    <property type="component" value="Unassembled WGS sequence"/>
</dbReference>
<protein>
    <recommendedName>
        <fullName evidence="2">Nephrocystin 3-like N-terminal domain-containing protein</fullName>
    </recommendedName>
</protein>
<gene>
    <name evidence="3" type="ORF">Z520_06271</name>
</gene>
<dbReference type="EMBL" id="KN848072">
    <property type="protein sequence ID" value="KIX98191.1"/>
    <property type="molecule type" value="Genomic_DNA"/>
</dbReference>
<reference evidence="3 4" key="1">
    <citation type="submission" date="2015-01" db="EMBL/GenBank/DDBJ databases">
        <title>The Genome Sequence of Fonsecaea multimorphosa CBS 102226.</title>
        <authorList>
            <consortium name="The Broad Institute Genomics Platform"/>
            <person name="Cuomo C."/>
            <person name="de Hoog S."/>
            <person name="Gorbushina A."/>
            <person name="Stielow B."/>
            <person name="Teixiera M."/>
            <person name="Abouelleil A."/>
            <person name="Chapman S.B."/>
            <person name="Priest M."/>
            <person name="Young S.K."/>
            <person name="Wortman J."/>
            <person name="Nusbaum C."/>
            <person name="Birren B."/>
        </authorList>
    </citation>
    <scope>NUCLEOTIDE SEQUENCE [LARGE SCALE GENOMIC DNA]</scope>
    <source>
        <strain evidence="3 4">CBS 102226</strain>
    </source>
</reference>
<evidence type="ECO:0000313" key="3">
    <source>
        <dbReference type="EMBL" id="KIX98191.1"/>
    </source>
</evidence>
<feature type="domain" description="Nephrocystin 3-like N-terminal" evidence="2">
    <location>
        <begin position="457"/>
        <end position="637"/>
    </location>
</feature>
<evidence type="ECO:0000256" key="1">
    <source>
        <dbReference type="ARBA" id="ARBA00022737"/>
    </source>
</evidence>
<dbReference type="PANTHER" id="PTHR10039:SF5">
    <property type="entry name" value="NACHT DOMAIN-CONTAINING PROTEIN"/>
    <property type="match status" value="1"/>
</dbReference>
<keyword evidence="4" id="KW-1185">Reference proteome</keyword>
<name>A0A0D2IMD6_9EURO</name>
<keyword evidence="1" id="KW-0677">Repeat</keyword>
<proteinExistence type="predicted"/>